<protein>
    <submittedName>
        <fullName evidence="1">Uncharacterized protein</fullName>
    </submittedName>
</protein>
<accession>I9T6W5</accession>
<comment type="caution">
    <text evidence="1">The sequence shown here is derived from an EMBL/GenBank/DDBJ whole genome shotgun (WGS) entry which is preliminary data.</text>
</comment>
<evidence type="ECO:0000313" key="1">
    <source>
        <dbReference type="EMBL" id="EJB65971.1"/>
    </source>
</evidence>
<dbReference type="PATRIC" id="fig|992050.3.peg.1599"/>
<dbReference type="AlphaFoldDB" id="I9T6W5"/>
<name>I9T6W5_HELPX</name>
<sequence length="39" mass="4678">MLKPYDVFKNLNDTPKKSNYVLIQYRKPFNLKLFGESLD</sequence>
<dbReference type="EMBL" id="AKOQ01000014">
    <property type="protein sequence ID" value="EJB65971.1"/>
    <property type="molecule type" value="Genomic_DNA"/>
</dbReference>
<reference evidence="1 2" key="1">
    <citation type="journal article" date="2013" name="Pathog. Dis.">
        <title>Genome sequences of 65 Helicobacter pylori strains isolated from asymptomatic individuals and patients with gastric cancer, peptic ulcer disease, or gastritis.</title>
        <authorList>
            <person name="Blanchard T.G."/>
            <person name="Czinn S.J."/>
            <person name="Correa P."/>
            <person name="Nakazawa T."/>
            <person name="Keelan M."/>
            <person name="Morningstar L."/>
            <person name="Santana-Cruz I."/>
            <person name="Maroo A."/>
            <person name="McCracken C."/>
            <person name="Shefchek K."/>
            <person name="Daugherty S."/>
            <person name="Song Y."/>
            <person name="Fraser C.M."/>
            <person name="Fricke W.F."/>
        </authorList>
    </citation>
    <scope>NUCLEOTIDE SEQUENCE [LARGE SCALE GENOMIC DNA]</scope>
    <source>
        <strain evidence="1 2">Hp H-45</strain>
    </source>
</reference>
<organism evidence="1 2">
    <name type="scientific">Helicobacter pylori Hp H-45</name>
    <dbReference type="NCBI Taxonomy" id="992050"/>
    <lineage>
        <taxon>Bacteria</taxon>
        <taxon>Pseudomonadati</taxon>
        <taxon>Campylobacterota</taxon>
        <taxon>Epsilonproteobacteria</taxon>
        <taxon>Campylobacterales</taxon>
        <taxon>Helicobacteraceae</taxon>
        <taxon>Helicobacter</taxon>
    </lineage>
</organism>
<evidence type="ECO:0000313" key="2">
    <source>
        <dbReference type="Proteomes" id="UP000003895"/>
    </source>
</evidence>
<gene>
    <name evidence="1" type="ORF">HPHPH45_1633</name>
</gene>
<proteinExistence type="predicted"/>
<dbReference type="Proteomes" id="UP000003895">
    <property type="component" value="Unassembled WGS sequence"/>
</dbReference>